<sequence length="314" mass="35431">MLAGEIPTWIGEIYNMHYLNFRGNKFHGSIPQEICNLTYIQVLDLSINNLSSIIPDCFSNLTVMARKNSQFPNPGPSISTVIISQNAEENKRYGYSSFQWKGHEWEYKQNLKFLKLIDFSSNRLTGSIPRSFSYMKGLNSLDLSRNSLTGNIIEDIGKMEMLNSLDLSYNQLSGKIPTSLAEIYSLGVLDLSNNNLSGKIPTSTQLQSFNASVYAGNDGLCGDPLPRCPGNRLRPPTTNHPRENTNEKDDNVGLSFMQEVGISIAFGFIFGFWGVIGTFMLKKSWRIAFFNSFDAIGDWFYVRIVVSLSKWRHN</sequence>
<evidence type="ECO:0000313" key="12">
    <source>
        <dbReference type="Proteomes" id="UP001567538"/>
    </source>
</evidence>
<keyword evidence="9" id="KW-0325">Glycoprotein</keyword>
<reference evidence="11 12" key="1">
    <citation type="submission" date="2024-06" db="EMBL/GenBank/DDBJ databases">
        <title>A chromosome level genome sequence of Diviner's sage (Salvia divinorum).</title>
        <authorList>
            <person name="Ford S.A."/>
            <person name="Ro D.-K."/>
            <person name="Ness R.W."/>
            <person name="Phillips M.A."/>
        </authorList>
    </citation>
    <scope>NUCLEOTIDE SEQUENCE [LARGE SCALE GENOMIC DNA]</scope>
    <source>
        <strain evidence="11">SAF-2024a</strain>
        <tissue evidence="11">Leaf</tissue>
    </source>
</reference>
<dbReference type="PANTHER" id="PTHR48063">
    <property type="entry name" value="LRR RECEPTOR-LIKE KINASE"/>
    <property type="match status" value="1"/>
</dbReference>
<keyword evidence="7 10" id="KW-1133">Transmembrane helix</keyword>
<evidence type="ECO:0000256" key="4">
    <source>
        <dbReference type="ARBA" id="ARBA00022692"/>
    </source>
</evidence>
<protein>
    <submittedName>
        <fullName evidence="11">Receptor-like protein EIX2</fullName>
    </submittedName>
</protein>
<keyword evidence="5" id="KW-0732">Signal</keyword>
<comment type="similarity">
    <text evidence="2">Belongs to the RLP family.</text>
</comment>
<gene>
    <name evidence="11" type="ORF">AAHA92_11222</name>
</gene>
<dbReference type="AlphaFoldDB" id="A0ABD1HGB7"/>
<dbReference type="FunFam" id="3.80.10.10:FF:000111">
    <property type="entry name" value="LRR receptor-like serine/threonine-protein kinase ERECTA"/>
    <property type="match status" value="1"/>
</dbReference>
<dbReference type="InterPro" id="IPR001611">
    <property type="entry name" value="Leu-rich_rpt"/>
</dbReference>
<name>A0ABD1HGB7_SALDI</name>
<dbReference type="PRINTS" id="PR00019">
    <property type="entry name" value="LEURICHRPT"/>
</dbReference>
<feature type="transmembrane region" description="Helical" evidence="10">
    <location>
        <begin position="260"/>
        <end position="281"/>
    </location>
</feature>
<evidence type="ECO:0000256" key="1">
    <source>
        <dbReference type="ARBA" id="ARBA00004479"/>
    </source>
</evidence>
<evidence type="ECO:0000256" key="8">
    <source>
        <dbReference type="ARBA" id="ARBA00023136"/>
    </source>
</evidence>
<keyword evidence="6" id="KW-0677">Repeat</keyword>
<keyword evidence="12" id="KW-1185">Reference proteome</keyword>
<dbReference type="InterPro" id="IPR032675">
    <property type="entry name" value="LRR_dom_sf"/>
</dbReference>
<accession>A0ABD1HGB7</accession>
<evidence type="ECO:0000256" key="5">
    <source>
        <dbReference type="ARBA" id="ARBA00022729"/>
    </source>
</evidence>
<proteinExistence type="inferred from homology"/>
<evidence type="ECO:0000256" key="9">
    <source>
        <dbReference type="ARBA" id="ARBA00023180"/>
    </source>
</evidence>
<dbReference type="GO" id="GO:0016020">
    <property type="term" value="C:membrane"/>
    <property type="evidence" value="ECO:0007669"/>
    <property type="project" value="UniProtKB-SubCell"/>
</dbReference>
<evidence type="ECO:0000256" key="3">
    <source>
        <dbReference type="ARBA" id="ARBA00022614"/>
    </source>
</evidence>
<comment type="subcellular location">
    <subcellularLocation>
        <location evidence="1">Membrane</location>
        <topology evidence="1">Single-pass type I membrane protein</topology>
    </subcellularLocation>
</comment>
<keyword evidence="4 10" id="KW-0812">Transmembrane</keyword>
<dbReference type="Proteomes" id="UP001567538">
    <property type="component" value="Unassembled WGS sequence"/>
</dbReference>
<evidence type="ECO:0000256" key="2">
    <source>
        <dbReference type="ARBA" id="ARBA00009592"/>
    </source>
</evidence>
<organism evidence="11 12">
    <name type="scientific">Salvia divinorum</name>
    <name type="common">Maria pastora</name>
    <name type="synonym">Diviner's sage</name>
    <dbReference type="NCBI Taxonomy" id="28513"/>
    <lineage>
        <taxon>Eukaryota</taxon>
        <taxon>Viridiplantae</taxon>
        <taxon>Streptophyta</taxon>
        <taxon>Embryophyta</taxon>
        <taxon>Tracheophyta</taxon>
        <taxon>Spermatophyta</taxon>
        <taxon>Magnoliopsida</taxon>
        <taxon>eudicotyledons</taxon>
        <taxon>Gunneridae</taxon>
        <taxon>Pentapetalae</taxon>
        <taxon>asterids</taxon>
        <taxon>lamiids</taxon>
        <taxon>Lamiales</taxon>
        <taxon>Lamiaceae</taxon>
        <taxon>Nepetoideae</taxon>
        <taxon>Mentheae</taxon>
        <taxon>Salviinae</taxon>
        <taxon>Salvia</taxon>
        <taxon>Salvia subgen. Calosphace</taxon>
    </lineage>
</organism>
<comment type="caution">
    <text evidence="11">The sequence shown here is derived from an EMBL/GenBank/DDBJ whole genome shotgun (WGS) entry which is preliminary data.</text>
</comment>
<evidence type="ECO:0000256" key="6">
    <source>
        <dbReference type="ARBA" id="ARBA00022737"/>
    </source>
</evidence>
<dbReference type="SUPFAM" id="SSF52058">
    <property type="entry name" value="L domain-like"/>
    <property type="match status" value="1"/>
</dbReference>
<evidence type="ECO:0000256" key="10">
    <source>
        <dbReference type="SAM" id="Phobius"/>
    </source>
</evidence>
<keyword evidence="8 10" id="KW-0472">Membrane</keyword>
<dbReference type="PANTHER" id="PTHR48063:SF101">
    <property type="entry name" value="LRR RECEPTOR-LIKE SERINE_THREONINE-PROTEIN KINASE FLS2"/>
    <property type="match status" value="1"/>
</dbReference>
<dbReference type="Gene3D" id="3.80.10.10">
    <property type="entry name" value="Ribonuclease Inhibitor"/>
    <property type="match status" value="1"/>
</dbReference>
<keyword evidence="3" id="KW-0433">Leucine-rich repeat</keyword>
<dbReference type="InterPro" id="IPR046956">
    <property type="entry name" value="RLP23-like"/>
</dbReference>
<dbReference type="EMBL" id="JBEAFC010000005">
    <property type="protein sequence ID" value="KAL1555493.1"/>
    <property type="molecule type" value="Genomic_DNA"/>
</dbReference>
<dbReference type="Pfam" id="PF00560">
    <property type="entry name" value="LRR_1"/>
    <property type="match status" value="6"/>
</dbReference>
<evidence type="ECO:0000256" key="7">
    <source>
        <dbReference type="ARBA" id="ARBA00022989"/>
    </source>
</evidence>
<evidence type="ECO:0000313" key="11">
    <source>
        <dbReference type="EMBL" id="KAL1555493.1"/>
    </source>
</evidence>
<dbReference type="PROSITE" id="PS51450">
    <property type="entry name" value="LRR"/>
    <property type="match status" value="1"/>
</dbReference>